<evidence type="ECO:0000313" key="2">
    <source>
        <dbReference type="Proteomes" id="UP001301152"/>
    </source>
</evidence>
<accession>A0ABT3QDL1</accession>
<dbReference type="RefSeq" id="WP_173559067.1">
    <property type="nucleotide sequence ID" value="NZ_JAPIUZ010000002.1"/>
</dbReference>
<dbReference type="Pfam" id="PF11041">
    <property type="entry name" value="Phage_Wedge1"/>
    <property type="match status" value="1"/>
</dbReference>
<sequence>MSVSTDSFTGLITTEHQDKSKFVQTVSLSCQGYADQIALCNQTWELYDLDNAEGAQLDVVGLWVGLSRYVALAIDVYFSWDVSGVGWDQGVWWAVGDAEDMVTTLSDDRYRTLLKLKIACNKFNGTLPEALKILSDAVSADGCTVSASETSMAVTFTITGNISTVMKAVIEGGYLPLKPAGVSVTYKFSQ</sequence>
<proteinExistence type="predicted"/>
<evidence type="ECO:0000313" key="1">
    <source>
        <dbReference type="EMBL" id="MCX2563324.1"/>
    </source>
</evidence>
<gene>
    <name evidence="1" type="ORF">OQ497_05020</name>
</gene>
<reference evidence="1 2" key="1">
    <citation type="submission" date="2022-11" db="EMBL/GenBank/DDBJ databases">
        <title>Genome sequencing of Acetobacter type strain.</title>
        <authorList>
            <person name="Heo J."/>
            <person name="Lee D."/>
            <person name="Han B.-H."/>
            <person name="Hong S.-B."/>
            <person name="Kwon S.-W."/>
        </authorList>
    </citation>
    <scope>NUCLEOTIDE SEQUENCE [LARGE SCALE GENOMIC DNA]</scope>
    <source>
        <strain evidence="1 2">KACC 21253</strain>
    </source>
</reference>
<name>A0ABT3QDL1_9PROT</name>
<comment type="caution">
    <text evidence="1">The sequence shown here is derived from an EMBL/GenBank/DDBJ whole genome shotgun (WGS) entry which is preliminary data.</text>
</comment>
<protein>
    <submittedName>
        <fullName evidence="1">DUF2612 domain-containing protein</fullName>
    </submittedName>
</protein>
<dbReference type="InterPro" id="IPR021283">
    <property type="entry name" value="Phage_Wedge1"/>
</dbReference>
<keyword evidence="2" id="KW-1185">Reference proteome</keyword>
<dbReference type="EMBL" id="JAPIUZ010000002">
    <property type="protein sequence ID" value="MCX2563324.1"/>
    <property type="molecule type" value="Genomic_DNA"/>
</dbReference>
<dbReference type="Proteomes" id="UP001301152">
    <property type="component" value="Unassembled WGS sequence"/>
</dbReference>
<organism evidence="1 2">
    <name type="scientific">Acetobacter thailandicus</name>
    <dbReference type="NCBI Taxonomy" id="1502842"/>
    <lineage>
        <taxon>Bacteria</taxon>
        <taxon>Pseudomonadati</taxon>
        <taxon>Pseudomonadota</taxon>
        <taxon>Alphaproteobacteria</taxon>
        <taxon>Acetobacterales</taxon>
        <taxon>Acetobacteraceae</taxon>
        <taxon>Acetobacter</taxon>
    </lineage>
</organism>